<dbReference type="RefSeq" id="WP_264510599.1">
    <property type="nucleotide sequence ID" value="NZ_JAPDDR010000001.1"/>
</dbReference>
<evidence type="ECO:0008006" key="4">
    <source>
        <dbReference type="Google" id="ProtNLM"/>
    </source>
</evidence>
<accession>A0ABT3FXK1</accession>
<keyword evidence="1" id="KW-0732">Signal</keyword>
<evidence type="ECO:0000313" key="3">
    <source>
        <dbReference type="Proteomes" id="UP001165653"/>
    </source>
</evidence>
<keyword evidence="3" id="KW-1185">Reference proteome</keyword>
<feature type="chain" id="PRO_5045053430" description="SnoaL-like domain-containing protein" evidence="1">
    <location>
        <begin position="20"/>
        <end position="163"/>
    </location>
</feature>
<dbReference type="EMBL" id="JAPDDR010000001">
    <property type="protein sequence ID" value="MCW1912310.1"/>
    <property type="molecule type" value="Genomic_DNA"/>
</dbReference>
<evidence type="ECO:0000313" key="2">
    <source>
        <dbReference type="EMBL" id="MCW1912310.1"/>
    </source>
</evidence>
<sequence length="163" mass="18470">MKPVLGLLLLFSTTLTAMADPERGQLAIESMLETLQARIEEAANIVDISIYEQEWVKPDAASWKGRLIRRGIVTHVHTGKIPLGTRVEFTYFVEESPKLFDNFRSTVEGELRTLFFSDNETTGLANGRLKIEGDGHWGFERVGDTFAELFAKELESNPKLRRK</sequence>
<proteinExistence type="predicted"/>
<protein>
    <recommendedName>
        <fullName evidence="4">SnoaL-like domain-containing protein</fullName>
    </recommendedName>
</protein>
<reference evidence="2" key="1">
    <citation type="submission" date="2022-10" db="EMBL/GenBank/DDBJ databases">
        <title>Luteolibacter sp. GHJ8, whole genome shotgun sequencing project.</title>
        <authorList>
            <person name="Zhao G."/>
            <person name="Shen L."/>
        </authorList>
    </citation>
    <scope>NUCLEOTIDE SEQUENCE</scope>
    <source>
        <strain evidence="2">GHJ8</strain>
    </source>
</reference>
<evidence type="ECO:0000256" key="1">
    <source>
        <dbReference type="SAM" id="SignalP"/>
    </source>
</evidence>
<feature type="signal peptide" evidence="1">
    <location>
        <begin position="1"/>
        <end position="19"/>
    </location>
</feature>
<comment type="caution">
    <text evidence="2">The sequence shown here is derived from an EMBL/GenBank/DDBJ whole genome shotgun (WGS) entry which is preliminary data.</text>
</comment>
<gene>
    <name evidence="2" type="ORF">OJ996_01915</name>
</gene>
<organism evidence="2 3">
    <name type="scientific">Luteolibacter rhizosphaerae</name>
    <dbReference type="NCBI Taxonomy" id="2989719"/>
    <lineage>
        <taxon>Bacteria</taxon>
        <taxon>Pseudomonadati</taxon>
        <taxon>Verrucomicrobiota</taxon>
        <taxon>Verrucomicrobiia</taxon>
        <taxon>Verrucomicrobiales</taxon>
        <taxon>Verrucomicrobiaceae</taxon>
        <taxon>Luteolibacter</taxon>
    </lineage>
</organism>
<dbReference type="Proteomes" id="UP001165653">
    <property type="component" value="Unassembled WGS sequence"/>
</dbReference>
<name>A0ABT3FXK1_9BACT</name>